<sequence length="66" mass="7635">MDAFLDERTGIHIAYRMDGRLLNQRQMHSHSRVSPATIHKLLFAENCALNATTEWDMQRSMDLFAA</sequence>
<evidence type="ECO:0000313" key="3">
    <source>
        <dbReference type="WBParaSite" id="SSLN_0000085901-mRNA-1"/>
    </source>
</evidence>
<gene>
    <name evidence="1" type="ORF">SSLN_LOCUS826</name>
</gene>
<protein>
    <submittedName>
        <fullName evidence="3">Addiction module antidote protein, HigA family</fullName>
    </submittedName>
</protein>
<proteinExistence type="predicted"/>
<dbReference type="EMBL" id="UYSU01000854">
    <property type="protein sequence ID" value="VDL86319.1"/>
    <property type="molecule type" value="Genomic_DNA"/>
</dbReference>
<accession>A0A183S9C8</accession>
<organism evidence="3">
    <name type="scientific">Schistocephalus solidus</name>
    <name type="common">Tapeworm</name>
    <dbReference type="NCBI Taxonomy" id="70667"/>
    <lineage>
        <taxon>Eukaryota</taxon>
        <taxon>Metazoa</taxon>
        <taxon>Spiralia</taxon>
        <taxon>Lophotrochozoa</taxon>
        <taxon>Platyhelminthes</taxon>
        <taxon>Cestoda</taxon>
        <taxon>Eucestoda</taxon>
        <taxon>Diphyllobothriidea</taxon>
        <taxon>Diphyllobothriidae</taxon>
        <taxon>Schistocephalus</taxon>
    </lineage>
</organism>
<reference evidence="1 2" key="2">
    <citation type="submission" date="2018-11" db="EMBL/GenBank/DDBJ databases">
        <authorList>
            <consortium name="Pathogen Informatics"/>
        </authorList>
    </citation>
    <scope>NUCLEOTIDE SEQUENCE [LARGE SCALE GENOMIC DNA]</scope>
    <source>
        <strain evidence="1 2">NST_G2</strain>
    </source>
</reference>
<evidence type="ECO:0000313" key="1">
    <source>
        <dbReference type="EMBL" id="VDL86319.1"/>
    </source>
</evidence>
<dbReference type="WBParaSite" id="SSLN_0000085901-mRNA-1">
    <property type="protein sequence ID" value="SSLN_0000085901-mRNA-1"/>
    <property type="gene ID" value="SSLN_0000085901"/>
</dbReference>
<dbReference type="Proteomes" id="UP000275846">
    <property type="component" value="Unassembled WGS sequence"/>
</dbReference>
<keyword evidence="2" id="KW-1185">Reference proteome</keyword>
<reference evidence="3" key="1">
    <citation type="submission" date="2016-06" db="UniProtKB">
        <authorList>
            <consortium name="WormBaseParasite"/>
        </authorList>
    </citation>
    <scope>IDENTIFICATION</scope>
</reference>
<dbReference type="AlphaFoldDB" id="A0A183S9C8"/>
<name>A0A183S9C8_SCHSO</name>
<evidence type="ECO:0000313" key="2">
    <source>
        <dbReference type="Proteomes" id="UP000275846"/>
    </source>
</evidence>